<accession>A0ABU4GDW3</accession>
<evidence type="ECO:0000313" key="3">
    <source>
        <dbReference type="Proteomes" id="UP001282284"/>
    </source>
</evidence>
<feature type="transmembrane region" description="Helical" evidence="1">
    <location>
        <begin position="106"/>
        <end position="130"/>
    </location>
</feature>
<feature type="transmembrane region" description="Helical" evidence="1">
    <location>
        <begin position="173"/>
        <end position="194"/>
    </location>
</feature>
<keyword evidence="3" id="KW-1185">Reference proteome</keyword>
<feature type="transmembrane region" description="Helical" evidence="1">
    <location>
        <begin position="20"/>
        <end position="48"/>
    </location>
</feature>
<feature type="transmembrane region" description="Helical" evidence="1">
    <location>
        <begin position="142"/>
        <end position="167"/>
    </location>
</feature>
<keyword evidence="1" id="KW-0812">Transmembrane</keyword>
<comment type="caution">
    <text evidence="2">The sequence shown here is derived from an EMBL/GenBank/DDBJ whole genome shotgun (WGS) entry which is preliminary data.</text>
</comment>
<dbReference type="RefSeq" id="WP_317946774.1">
    <property type="nucleotide sequence ID" value="NZ_JAUBDI010000032.1"/>
</dbReference>
<evidence type="ECO:0000313" key="2">
    <source>
        <dbReference type="EMBL" id="MDW0115175.1"/>
    </source>
</evidence>
<dbReference type="EMBL" id="JAUBDI010000032">
    <property type="protein sequence ID" value="MDW0115175.1"/>
    <property type="molecule type" value="Genomic_DNA"/>
</dbReference>
<organism evidence="2 3">
    <name type="scientific">Sporosarcina saromensis</name>
    <dbReference type="NCBI Taxonomy" id="359365"/>
    <lineage>
        <taxon>Bacteria</taxon>
        <taxon>Bacillati</taxon>
        <taxon>Bacillota</taxon>
        <taxon>Bacilli</taxon>
        <taxon>Bacillales</taxon>
        <taxon>Caryophanaceae</taxon>
        <taxon>Sporosarcina</taxon>
    </lineage>
</organism>
<sequence>MLMNGWKAKLYQFVEFVTLLAVLQMMWIGLTILGAVIIGITPATVGLFMTTRKRLQGEDDLKTLVKIYWKSYKTEFIASNKIGLVLIGIGYFLVVNFRIVTAMNGMFGLVMLTVMVMIMVLYALIVMNIFQVFAHYDLPFSRYFSASVLLTISFPVQAVASILGLFLLYRVFLIIPGLLPFFGISLTVLFLTWMSSKTFHLKGKLDGTLDVETMSS</sequence>
<dbReference type="Proteomes" id="UP001282284">
    <property type="component" value="Unassembled WGS sequence"/>
</dbReference>
<name>A0ABU4GDW3_9BACL</name>
<dbReference type="Pfam" id="PF04854">
    <property type="entry name" value="DUF624"/>
    <property type="match status" value="1"/>
</dbReference>
<dbReference type="InterPro" id="IPR006938">
    <property type="entry name" value="DUF624"/>
</dbReference>
<evidence type="ECO:0000256" key="1">
    <source>
        <dbReference type="SAM" id="Phobius"/>
    </source>
</evidence>
<reference evidence="2 3" key="1">
    <citation type="submission" date="2023-06" db="EMBL/GenBank/DDBJ databases">
        <title>Sporosarcina sp. nov., isolated from Korean traditional fermented seafood 'Jeotgal'.</title>
        <authorList>
            <person name="Yang A.I."/>
            <person name="Shin N.-R."/>
        </authorList>
    </citation>
    <scope>NUCLEOTIDE SEQUENCE [LARGE SCALE GENOMIC DNA]</scope>
    <source>
        <strain evidence="2 3">KCTC13119</strain>
    </source>
</reference>
<gene>
    <name evidence="2" type="ORF">QT711_18640</name>
</gene>
<keyword evidence="1" id="KW-1133">Transmembrane helix</keyword>
<keyword evidence="1" id="KW-0472">Membrane</keyword>
<proteinExistence type="predicted"/>
<feature type="transmembrane region" description="Helical" evidence="1">
    <location>
        <begin position="82"/>
        <end position="100"/>
    </location>
</feature>
<protein>
    <submittedName>
        <fullName evidence="2">DUF624 domain-containing protein</fullName>
    </submittedName>
</protein>